<keyword evidence="2" id="KW-1185">Reference proteome</keyword>
<dbReference type="AlphaFoldDB" id="A0A4C1V2H4"/>
<reference evidence="1 2" key="1">
    <citation type="journal article" date="2019" name="Commun. Biol.">
        <title>The bagworm genome reveals a unique fibroin gene that provides high tensile strength.</title>
        <authorList>
            <person name="Kono N."/>
            <person name="Nakamura H."/>
            <person name="Ohtoshi R."/>
            <person name="Tomita M."/>
            <person name="Numata K."/>
            <person name="Arakawa K."/>
        </authorList>
    </citation>
    <scope>NUCLEOTIDE SEQUENCE [LARGE SCALE GENOMIC DNA]</scope>
</reference>
<name>A0A4C1V2H4_EUMVA</name>
<dbReference type="EMBL" id="BGZK01000268">
    <property type="protein sequence ID" value="GBP33018.1"/>
    <property type="molecule type" value="Genomic_DNA"/>
</dbReference>
<comment type="caution">
    <text evidence="1">The sequence shown here is derived from an EMBL/GenBank/DDBJ whole genome shotgun (WGS) entry which is preliminary data.</text>
</comment>
<dbReference type="Proteomes" id="UP000299102">
    <property type="component" value="Unassembled WGS sequence"/>
</dbReference>
<protein>
    <submittedName>
        <fullName evidence="1">Uncharacterized protein</fullName>
    </submittedName>
</protein>
<evidence type="ECO:0000313" key="1">
    <source>
        <dbReference type="EMBL" id="GBP33018.1"/>
    </source>
</evidence>
<accession>A0A4C1V2H4</accession>
<sequence>MTLPVGNTNETLALSWKLVASASSFPWRRRKNVRRSEAPDTTHLRYIPTQQNSLLDQTKPANSSIFALHADAMGSPTSFAHTRHSQCCTHEENETQTVLNFRTISFDANFASVAVSPITDSYWYSVPTKREGKNQTYTYSKNANDALSPPAVTQKECAVVCSQPSRVLFRSVDNPSVLSASITDATRASLSAVDRHGVGAGAGGARGRIELAPLARTPIYWFSKTSNGRQPIFFTLEVLPGCVQIRRDLRSFCPVAVSRQRREQKQTTEVHIPDEKTPLSLTAFVNRPMGGTGPALFLQLPALFHERSAPNGRPVLFTDSVLSARDRGH</sequence>
<proteinExistence type="predicted"/>
<evidence type="ECO:0000313" key="2">
    <source>
        <dbReference type="Proteomes" id="UP000299102"/>
    </source>
</evidence>
<gene>
    <name evidence="1" type="ORF">EVAR_82857_1</name>
</gene>
<organism evidence="1 2">
    <name type="scientific">Eumeta variegata</name>
    <name type="common">Bagworm moth</name>
    <name type="synonym">Eumeta japonica</name>
    <dbReference type="NCBI Taxonomy" id="151549"/>
    <lineage>
        <taxon>Eukaryota</taxon>
        <taxon>Metazoa</taxon>
        <taxon>Ecdysozoa</taxon>
        <taxon>Arthropoda</taxon>
        <taxon>Hexapoda</taxon>
        <taxon>Insecta</taxon>
        <taxon>Pterygota</taxon>
        <taxon>Neoptera</taxon>
        <taxon>Endopterygota</taxon>
        <taxon>Lepidoptera</taxon>
        <taxon>Glossata</taxon>
        <taxon>Ditrysia</taxon>
        <taxon>Tineoidea</taxon>
        <taxon>Psychidae</taxon>
        <taxon>Oiketicinae</taxon>
        <taxon>Eumeta</taxon>
    </lineage>
</organism>